<dbReference type="AlphaFoldDB" id="A0ABC9WXJ2"/>
<sequence length="74" mass="8721">MFRRLTNPNRNLCHPYAMEFSPARHLPFTDFGKHRCENKFKHICNCRGQVIEVQETPLANFNFANTGLSQQYSF</sequence>
<gene>
    <name evidence="1" type="ORF">GRJ2_001480700</name>
</gene>
<accession>A0ABC9WXJ2</accession>
<reference evidence="1 2" key="1">
    <citation type="submission" date="2024-06" db="EMBL/GenBank/DDBJ databases">
        <title>The draft genome of Grus japonensis, version 3.</title>
        <authorList>
            <person name="Nabeshima K."/>
            <person name="Suzuki S."/>
            <person name="Onuma M."/>
        </authorList>
    </citation>
    <scope>NUCLEOTIDE SEQUENCE [LARGE SCALE GENOMIC DNA]</scope>
    <source>
        <strain evidence="1 2">451A</strain>
    </source>
</reference>
<evidence type="ECO:0000313" key="1">
    <source>
        <dbReference type="EMBL" id="GAB0190154.1"/>
    </source>
</evidence>
<proteinExistence type="predicted"/>
<evidence type="ECO:0000313" key="2">
    <source>
        <dbReference type="Proteomes" id="UP001623348"/>
    </source>
</evidence>
<comment type="caution">
    <text evidence="1">The sequence shown here is derived from an EMBL/GenBank/DDBJ whole genome shotgun (WGS) entry which is preliminary data.</text>
</comment>
<keyword evidence="2" id="KW-1185">Reference proteome</keyword>
<protein>
    <submittedName>
        <fullName evidence="1">Uncharacterized protein</fullName>
    </submittedName>
</protein>
<name>A0ABC9WXJ2_GRUJA</name>
<dbReference type="Proteomes" id="UP001623348">
    <property type="component" value="Unassembled WGS sequence"/>
</dbReference>
<dbReference type="EMBL" id="BAAFJT010000005">
    <property type="protein sequence ID" value="GAB0190154.1"/>
    <property type="molecule type" value="Genomic_DNA"/>
</dbReference>
<organism evidence="1 2">
    <name type="scientific">Grus japonensis</name>
    <name type="common">Japanese crane</name>
    <name type="synonym">Red-crowned crane</name>
    <dbReference type="NCBI Taxonomy" id="30415"/>
    <lineage>
        <taxon>Eukaryota</taxon>
        <taxon>Metazoa</taxon>
        <taxon>Chordata</taxon>
        <taxon>Craniata</taxon>
        <taxon>Vertebrata</taxon>
        <taxon>Euteleostomi</taxon>
        <taxon>Archelosauria</taxon>
        <taxon>Archosauria</taxon>
        <taxon>Dinosauria</taxon>
        <taxon>Saurischia</taxon>
        <taxon>Theropoda</taxon>
        <taxon>Coelurosauria</taxon>
        <taxon>Aves</taxon>
        <taxon>Neognathae</taxon>
        <taxon>Neoaves</taxon>
        <taxon>Gruiformes</taxon>
        <taxon>Gruidae</taxon>
        <taxon>Grus</taxon>
    </lineage>
</organism>